<name>A0A848KAM0_9NOCA</name>
<dbReference type="EMBL" id="VCQU01000002">
    <property type="protein sequence ID" value="NMN94726.1"/>
    <property type="molecule type" value="Genomic_DNA"/>
</dbReference>
<proteinExistence type="predicted"/>
<reference evidence="1 2" key="2">
    <citation type="submission" date="2020-06" db="EMBL/GenBank/DDBJ databases">
        <title>Antribacter stalactiti gen. nov., sp. nov., a new member of the family Nacardiaceae isolated from a cave.</title>
        <authorList>
            <person name="Kim I.S."/>
        </authorList>
    </citation>
    <scope>NUCLEOTIDE SEQUENCE [LARGE SCALE GENOMIC DNA]</scope>
    <source>
        <strain evidence="1 2">YC2-7</strain>
    </source>
</reference>
<accession>A0A848KAM0</accession>
<protein>
    <recommendedName>
        <fullName evidence="3">DUF2336 domain-containing protein</fullName>
    </recommendedName>
</protein>
<reference evidence="1 2" key="1">
    <citation type="submission" date="2019-05" db="EMBL/GenBank/DDBJ databases">
        <authorList>
            <person name="Lee S.D."/>
        </authorList>
    </citation>
    <scope>NUCLEOTIDE SEQUENCE [LARGE SCALE GENOMIC DNA]</scope>
    <source>
        <strain evidence="1 2">YC2-7</strain>
    </source>
</reference>
<organism evidence="1 2">
    <name type="scientific">Antrihabitans stalactiti</name>
    <dbReference type="NCBI Taxonomy" id="2584121"/>
    <lineage>
        <taxon>Bacteria</taxon>
        <taxon>Bacillati</taxon>
        <taxon>Actinomycetota</taxon>
        <taxon>Actinomycetes</taxon>
        <taxon>Mycobacteriales</taxon>
        <taxon>Nocardiaceae</taxon>
        <taxon>Antrihabitans</taxon>
    </lineage>
</organism>
<dbReference type="Proteomes" id="UP000535543">
    <property type="component" value="Unassembled WGS sequence"/>
</dbReference>
<dbReference type="AlphaFoldDB" id="A0A848KAM0"/>
<keyword evidence="2" id="KW-1185">Reference proteome</keyword>
<evidence type="ECO:0008006" key="3">
    <source>
        <dbReference type="Google" id="ProtNLM"/>
    </source>
</evidence>
<gene>
    <name evidence="1" type="ORF">FGL95_06715</name>
</gene>
<evidence type="ECO:0000313" key="1">
    <source>
        <dbReference type="EMBL" id="NMN94726.1"/>
    </source>
</evidence>
<dbReference type="RefSeq" id="WP_169585460.1">
    <property type="nucleotide sequence ID" value="NZ_VCQU01000002.1"/>
</dbReference>
<evidence type="ECO:0000313" key="2">
    <source>
        <dbReference type="Proteomes" id="UP000535543"/>
    </source>
</evidence>
<sequence length="286" mass="30689">MTDLVTQGQLEMLATVLSVETERIRHYERLGAETIHELRSEISATLFDSLASTFARVAKLAPLIPDALVAKLAEKIVPPMVSGLAAGALGVAYPGRIHSVMGRMSPTYLAAAAPYLDPRVIATLAPSMDPAVLVPAAEELLVRRQYATAANFVEHANAELIAAFETGIADNEGLLRTAALTPNAKRLNEILRLFPADRLCSIIIETADGSDDLVLTGLSVLGRLDPDLVQRYADVLIDSLDDEGIARLLRVVRDGGADADLRQIVELSSVDVSERIAAVEASYIRV</sequence>
<comment type="caution">
    <text evidence="1">The sequence shown here is derived from an EMBL/GenBank/DDBJ whole genome shotgun (WGS) entry which is preliminary data.</text>
</comment>